<dbReference type="RefSeq" id="WP_277539776.1">
    <property type="nucleotide sequence ID" value="NZ_JAPDIA010000009.1"/>
</dbReference>
<dbReference type="InterPro" id="IPR036890">
    <property type="entry name" value="HATPase_C_sf"/>
</dbReference>
<evidence type="ECO:0000313" key="2">
    <source>
        <dbReference type="EMBL" id="MDG0814284.1"/>
    </source>
</evidence>
<dbReference type="Gene3D" id="3.30.565.10">
    <property type="entry name" value="Histidine kinase-like ATPase, C-terminal domain"/>
    <property type="match status" value="1"/>
</dbReference>
<evidence type="ECO:0000259" key="1">
    <source>
        <dbReference type="Pfam" id="PF02518"/>
    </source>
</evidence>
<dbReference type="EMBL" id="JAPDIA010000009">
    <property type="protein sequence ID" value="MDG0814284.1"/>
    <property type="molecule type" value="Genomic_DNA"/>
</dbReference>
<gene>
    <name evidence="2" type="ORF">OMP40_37145</name>
</gene>
<evidence type="ECO:0000313" key="3">
    <source>
        <dbReference type="Proteomes" id="UP001153404"/>
    </source>
</evidence>
<reference evidence="2" key="1">
    <citation type="submission" date="2022-10" db="EMBL/GenBank/DDBJ databases">
        <title>Comparative genomic analysis of Cohnella hashimotonis sp. nov., isolated from the International Space Station.</title>
        <authorList>
            <person name="Simpson A."/>
            <person name="Venkateswaran K."/>
        </authorList>
    </citation>
    <scope>NUCLEOTIDE SEQUENCE</scope>
    <source>
        <strain evidence="2">DSM 28161</strain>
    </source>
</reference>
<name>A0A9X4L5J2_9BACL</name>
<dbReference type="Proteomes" id="UP001153404">
    <property type="component" value="Unassembled WGS sequence"/>
</dbReference>
<comment type="caution">
    <text evidence="2">The sequence shown here is derived from an EMBL/GenBank/DDBJ whole genome shotgun (WGS) entry which is preliminary data.</text>
</comment>
<dbReference type="InterPro" id="IPR003594">
    <property type="entry name" value="HATPase_dom"/>
</dbReference>
<dbReference type="SUPFAM" id="SSF55874">
    <property type="entry name" value="ATPase domain of HSP90 chaperone/DNA topoisomerase II/histidine kinase"/>
    <property type="match status" value="1"/>
</dbReference>
<keyword evidence="3" id="KW-1185">Reference proteome</keyword>
<organism evidence="2 3">
    <name type="scientific">Cohnella rhizosphaerae</name>
    <dbReference type="NCBI Taxonomy" id="1457232"/>
    <lineage>
        <taxon>Bacteria</taxon>
        <taxon>Bacillati</taxon>
        <taxon>Bacillota</taxon>
        <taxon>Bacilli</taxon>
        <taxon>Bacillales</taxon>
        <taxon>Paenibacillaceae</taxon>
        <taxon>Cohnella</taxon>
    </lineage>
</organism>
<feature type="domain" description="Histidine kinase/HSP90-like ATPase" evidence="1">
    <location>
        <begin position="3"/>
        <end position="88"/>
    </location>
</feature>
<sequence>MGEDGEIAVIASMTESGVEIRVEDNGYKETDYEAIARLLEGDDGSAGAGYGIRNVQQRIRLQFGAEYGLSYRARKGGGTVARIALPVKREL</sequence>
<dbReference type="AlphaFoldDB" id="A0A9X4L5J2"/>
<accession>A0A9X4L5J2</accession>
<proteinExistence type="predicted"/>
<dbReference type="Pfam" id="PF02518">
    <property type="entry name" value="HATPase_c"/>
    <property type="match status" value="1"/>
</dbReference>
<protein>
    <recommendedName>
        <fullName evidence="1">Histidine kinase/HSP90-like ATPase domain-containing protein</fullName>
    </recommendedName>
</protein>